<reference evidence="6" key="1">
    <citation type="submission" date="2025-08" db="UniProtKB">
        <authorList>
            <consortium name="RefSeq"/>
        </authorList>
    </citation>
    <scope>IDENTIFICATION</scope>
</reference>
<dbReference type="InterPro" id="IPR016035">
    <property type="entry name" value="Acyl_Trfase/lysoPLipase"/>
</dbReference>
<evidence type="ECO:0000313" key="6">
    <source>
        <dbReference type="RefSeq" id="XP_029642781.2"/>
    </source>
</evidence>
<feature type="region of interest" description="Disordered" evidence="3">
    <location>
        <begin position="521"/>
        <end position="552"/>
    </location>
</feature>
<name>A0A6P7SYB3_9MOLL</name>
<dbReference type="CDD" id="cd07207">
    <property type="entry name" value="Pat_ExoU_VipD_like"/>
    <property type="match status" value="1"/>
</dbReference>
<evidence type="ECO:0000259" key="4">
    <source>
        <dbReference type="PROSITE" id="PS51635"/>
    </source>
</evidence>
<dbReference type="PANTHER" id="PTHR46394:SF1">
    <property type="entry name" value="PNPLA DOMAIN-CONTAINING PROTEIN"/>
    <property type="match status" value="1"/>
</dbReference>
<dbReference type="KEGG" id="osn:115217280"/>
<evidence type="ECO:0000313" key="5">
    <source>
        <dbReference type="Proteomes" id="UP000515154"/>
    </source>
</evidence>
<evidence type="ECO:0000256" key="1">
    <source>
        <dbReference type="ARBA" id="ARBA00023098"/>
    </source>
</evidence>
<dbReference type="RefSeq" id="XP_029642781.2">
    <property type="nucleotide sequence ID" value="XM_029786921.2"/>
</dbReference>
<dbReference type="InterPro" id="IPR002641">
    <property type="entry name" value="PNPLA_dom"/>
</dbReference>
<evidence type="ECO:0000256" key="3">
    <source>
        <dbReference type="SAM" id="MobiDB-lite"/>
    </source>
</evidence>
<proteinExistence type="predicted"/>
<organism evidence="5 6">
    <name type="scientific">Octopus sinensis</name>
    <name type="common">East Asian common octopus</name>
    <dbReference type="NCBI Taxonomy" id="2607531"/>
    <lineage>
        <taxon>Eukaryota</taxon>
        <taxon>Metazoa</taxon>
        <taxon>Spiralia</taxon>
        <taxon>Lophotrochozoa</taxon>
        <taxon>Mollusca</taxon>
        <taxon>Cephalopoda</taxon>
        <taxon>Coleoidea</taxon>
        <taxon>Octopodiformes</taxon>
        <taxon>Octopoda</taxon>
        <taxon>Incirrata</taxon>
        <taxon>Octopodidae</taxon>
        <taxon>Octopus</taxon>
    </lineage>
</organism>
<dbReference type="Gene3D" id="3.40.1090.10">
    <property type="entry name" value="Cytosolic phospholipase A2 catalytic domain"/>
    <property type="match status" value="1"/>
</dbReference>
<feature type="domain" description="PNPLA" evidence="4">
    <location>
        <begin position="61"/>
        <end position="251"/>
    </location>
</feature>
<gene>
    <name evidence="6" type="primary">LOC115217280</name>
</gene>
<evidence type="ECO:0000256" key="2">
    <source>
        <dbReference type="PROSITE-ProRule" id="PRU01161"/>
    </source>
</evidence>
<dbReference type="PANTHER" id="PTHR46394">
    <property type="entry name" value="ANNEXIN"/>
    <property type="match status" value="1"/>
</dbReference>
<dbReference type="Proteomes" id="UP000515154">
    <property type="component" value="Linkage group LG11"/>
</dbReference>
<comment type="caution">
    <text evidence="2">Lacks conserved residue(s) required for the propagation of feature annotation.</text>
</comment>
<dbReference type="Pfam" id="PF01734">
    <property type="entry name" value="Patatin"/>
    <property type="match status" value="1"/>
</dbReference>
<dbReference type="AlphaFoldDB" id="A0A6P7SYB3"/>
<dbReference type="SUPFAM" id="SSF52151">
    <property type="entry name" value="FabD/lysophospholipase-like"/>
    <property type="match status" value="1"/>
</dbReference>
<protein>
    <submittedName>
        <fullName evidence="6">Uncharacterized protein LOC115217280</fullName>
    </submittedName>
</protein>
<dbReference type="InterPro" id="IPR052580">
    <property type="entry name" value="Lipid_Hydrolase"/>
</dbReference>
<dbReference type="GO" id="GO:0006629">
    <property type="term" value="P:lipid metabolic process"/>
    <property type="evidence" value="ECO:0007669"/>
    <property type="project" value="UniProtKB-KW"/>
</dbReference>
<keyword evidence="5" id="KW-1185">Reference proteome</keyword>
<dbReference type="PROSITE" id="PS51635">
    <property type="entry name" value="PNPLA"/>
    <property type="match status" value="1"/>
</dbReference>
<keyword evidence="1" id="KW-0443">Lipid metabolism</keyword>
<feature type="short sequence motif" description="DGA/G" evidence="2">
    <location>
        <begin position="238"/>
        <end position="240"/>
    </location>
</feature>
<sequence length="552" mass="61888">MESTQICIGLKQAINIDCQSSASTDASNMGNQSSRNLGSESSPGLLPLTSLKKKQYPFENLIFEGCGAKAFAYAGAIKVLEKTGILSNIKRFSGVGTGAIVACLLAAGFSCNSLQQTVSEHLEKLLIDNQCTDEVTQDEVFEKFGWNSGQKFFDWFGNVLTQKCGNADITFQELYKKTGKELCIVVVNVNRMKEEYFHPKTTPDVVVRLAVLMTISVPGLSQPVKFSVADSPESYYLDGGILCNYPIHCFDGWWLSMESYNSFLQKCPTPDIRTLHRERFSGVNSQSLGFIMFDDYHTAKTYKTMKERLDLTEAAIAIPESDLGKKYKEVCQNIKQMKMLFEEFPEAMTKLCGVLEKIKDCNNLASVSDLTKEITNQESFSAIEIRALFGVENNENECLAFFQKHFDAKEMLPVTEIISFIEKRTSRNFYNYSKLSARSNITNLSSFWGTINNAIHETNKLTSEADLTRTVGIYTGHITNNDIDLDEADEIYLFQHGWNCTVAFLRQFGALSIITPEEMVSISTQAPPDEPDQELETTTEQTTESKTTDLED</sequence>
<accession>A0A6P7SYB3</accession>